<feature type="compositionally biased region" description="Basic and acidic residues" evidence="4">
    <location>
        <begin position="474"/>
        <end position="483"/>
    </location>
</feature>
<proteinExistence type="predicted"/>
<feature type="region of interest" description="Disordered" evidence="4">
    <location>
        <begin position="710"/>
        <end position="737"/>
    </location>
</feature>
<evidence type="ECO:0000256" key="1">
    <source>
        <dbReference type="ARBA" id="ARBA00004604"/>
    </source>
</evidence>
<evidence type="ECO:0000313" key="5">
    <source>
        <dbReference type="EMBL" id="WFD20723.1"/>
    </source>
</evidence>
<feature type="compositionally biased region" description="Basic and acidic residues" evidence="4">
    <location>
        <begin position="1076"/>
        <end position="1120"/>
    </location>
</feature>
<dbReference type="PANTHER" id="PTHR14150:SF12">
    <property type="entry name" value="U3 SMALL NUCLEOLAR RNA-ASSOCIATED PROTEIN 14 HOMOLOG A"/>
    <property type="match status" value="1"/>
</dbReference>
<feature type="region of interest" description="Disordered" evidence="4">
    <location>
        <begin position="260"/>
        <end position="281"/>
    </location>
</feature>
<feature type="compositionally biased region" description="Basic and acidic residues" evidence="4">
    <location>
        <begin position="845"/>
        <end position="854"/>
    </location>
</feature>
<feature type="compositionally biased region" description="Acidic residues" evidence="4">
    <location>
        <begin position="445"/>
        <end position="458"/>
    </location>
</feature>
<feature type="region of interest" description="Disordered" evidence="4">
    <location>
        <begin position="1057"/>
        <end position="1208"/>
    </location>
</feature>
<feature type="compositionally biased region" description="Basic and acidic residues" evidence="4">
    <location>
        <begin position="501"/>
        <end position="510"/>
    </location>
</feature>
<organism evidence="5 6">
    <name type="scientific">Malassezia caprae</name>
    <dbReference type="NCBI Taxonomy" id="1381934"/>
    <lineage>
        <taxon>Eukaryota</taxon>
        <taxon>Fungi</taxon>
        <taxon>Dikarya</taxon>
        <taxon>Basidiomycota</taxon>
        <taxon>Ustilaginomycotina</taxon>
        <taxon>Malasseziomycetes</taxon>
        <taxon>Malasseziales</taxon>
        <taxon>Malasseziaceae</taxon>
        <taxon>Malassezia</taxon>
    </lineage>
</organism>
<accession>A0AAF0IXU2</accession>
<feature type="region of interest" description="Disordered" evidence="4">
    <location>
        <begin position="435"/>
        <end position="462"/>
    </location>
</feature>
<feature type="compositionally biased region" description="Acidic residues" evidence="4">
    <location>
        <begin position="866"/>
        <end position="883"/>
    </location>
</feature>
<dbReference type="InterPro" id="IPR009292">
    <property type="entry name" value="RRP36"/>
</dbReference>
<evidence type="ECO:0000256" key="3">
    <source>
        <dbReference type="ARBA" id="ARBA00023242"/>
    </source>
</evidence>
<protein>
    <recommendedName>
        <fullName evidence="7">Ribosomal RNA-processing protein 36</fullName>
    </recommendedName>
</protein>
<feature type="compositionally biased region" description="Basic and acidic residues" evidence="4">
    <location>
        <begin position="1007"/>
        <end position="1018"/>
    </location>
</feature>
<feature type="compositionally biased region" description="Acidic residues" evidence="4">
    <location>
        <begin position="80"/>
        <end position="98"/>
    </location>
</feature>
<feature type="compositionally biased region" description="Acidic residues" evidence="4">
    <location>
        <begin position="118"/>
        <end position="137"/>
    </location>
</feature>
<dbReference type="Pfam" id="PF06102">
    <property type="entry name" value="RRP36"/>
    <property type="match status" value="1"/>
</dbReference>
<feature type="compositionally biased region" description="Basic and acidic residues" evidence="4">
    <location>
        <begin position="435"/>
        <end position="444"/>
    </location>
</feature>
<evidence type="ECO:0008006" key="7">
    <source>
        <dbReference type="Google" id="ProtNLM"/>
    </source>
</evidence>
<feature type="compositionally biased region" description="Acidic residues" evidence="4">
    <location>
        <begin position="891"/>
        <end position="912"/>
    </location>
</feature>
<keyword evidence="3" id="KW-0539">Nucleus</keyword>
<dbReference type="AlphaFoldDB" id="A0AAF0IXU2"/>
<feature type="region of interest" description="Disordered" evidence="4">
    <location>
        <begin position="194"/>
        <end position="215"/>
    </location>
</feature>
<feature type="compositionally biased region" description="Low complexity" evidence="4">
    <location>
        <begin position="261"/>
        <end position="271"/>
    </location>
</feature>
<feature type="region of interest" description="Disordered" evidence="4">
    <location>
        <begin position="393"/>
        <end position="422"/>
    </location>
</feature>
<feature type="compositionally biased region" description="Basic and acidic residues" evidence="4">
    <location>
        <begin position="949"/>
        <end position="986"/>
    </location>
</feature>
<sequence>MVRRSRKPREARPAPARDAPEWDDDDEDTGPRGPRVFDDSDDEPEGIEGDDEEIDSDEAFGEDDDWALPKPASRSKREESEEDSDEGPSDFEDDDGDDIVALSNLLDEAPDKPHAPADDQDSDVDEDEGFEGFDDDLAALWSRKRSHADGDDHPRKRQERTEAVQEGTDAAGGGTKLRLEDLMALGKGSSMSKVQALAEAPSDGRRPVASKRGGGVLQAPLPRIVQDRLDRAAAYKISKDEVQGWAPTIKRLREAEHLSFPLQPAAQPPAASNAGLASKFKPTTEMERSVAALLEEGGLTEKQMAEEEGLAMKALDPEEALRRQTELRRMRELMFRAEQKARRANKIKSKTYRRVHRKERERMQQQLAELTAAEGGLDDEEREELMYKAAKDRAKERATLRHKNTGKWAKLHAGRNDEASRDARLALEEQLRRGDELRKRIHTLDDDDDNLSLDDDDGDGRATAFDELADFEQKEAERDAREEAELEASGKKGKGLLNMKFMKDARERQSKAAQETIQSLKDMVAQEGGESDTEVDRPDGVDVLPVGQTAGRAVYHTAAARENHTQAPTERPSNPFKTGQNNPWLADAEERPKGPTASSVPGGKGDSAAARSQHRTERHAQRGEEARVLAMDDATLAIDPHAQMQAAEASESDSDAEPVEVTKTSRGKRGRGKRQSSLPSMQRDLVSEAFAGDNVALDFVKEKQVVMGAEAPKEEDTTLPGWGSWGGKGVRRKSQKNPRLIKKLAGIDPRNRKDYGMDHVIVNEKLDKKAGKYKAKDLPFPYTSAAQYEAAMRTPIGAEWNTRTQHQRLTLPRVTTKMGQRIDPIHARMHGKDDTVASHRTLDVPEGAEDHVMDNDDASESPSGDEQGESSGLDDEELSEEEGPGFAQFVDPEDDSDEETEDDTDEGEDEEDALRQQITSIPFSKLLKAQRSLRRGTSAEDSPMPGSSDIREKREQAKQRLRELGMKHKLPKDAQEQRTLESRESKNAPTVMSTRRPVSRMRNVVEPSHRTKSRDPRFDSLSAGPVNLDLHAKSYSFIPGMYQNEIQSLRSTYGKLKQMEAHHAGPKAKSQQALQIREEREKVERALRRAESQDNERQRRELERSVKSDFKKENQRRVDAGLRPFFPKKHQLQEAILRKKFDTMTGSSESGSSAALRKALDRKRKKDAQKQKKSLDAALGGGSRTDIMPARWTGSSDSARPHKRGRRG</sequence>
<feature type="region of interest" description="Disordered" evidence="4">
    <location>
        <begin position="845"/>
        <end position="1025"/>
    </location>
</feature>
<dbReference type="Pfam" id="PF04615">
    <property type="entry name" value="Utp14"/>
    <property type="match status" value="1"/>
</dbReference>
<keyword evidence="2" id="KW-0597">Phosphoprotein</keyword>
<feature type="compositionally biased region" description="Acidic residues" evidence="4">
    <location>
        <begin position="39"/>
        <end position="66"/>
    </location>
</feature>
<feature type="compositionally biased region" description="Basic residues" evidence="4">
    <location>
        <begin position="665"/>
        <end position="674"/>
    </location>
</feature>
<feature type="region of interest" description="Disordered" evidence="4">
    <location>
        <begin position="474"/>
        <end position="685"/>
    </location>
</feature>
<evidence type="ECO:0000313" key="6">
    <source>
        <dbReference type="Proteomes" id="UP001220961"/>
    </source>
</evidence>
<comment type="subcellular location">
    <subcellularLocation>
        <location evidence="1">Nucleus</location>
        <location evidence="1">Nucleolus</location>
    </subcellularLocation>
</comment>
<keyword evidence="6" id="KW-1185">Reference proteome</keyword>
<feature type="compositionally biased region" description="Basic and acidic residues" evidence="4">
    <location>
        <begin position="147"/>
        <end position="163"/>
    </location>
</feature>
<evidence type="ECO:0000256" key="4">
    <source>
        <dbReference type="SAM" id="MobiDB-lite"/>
    </source>
</evidence>
<dbReference type="Proteomes" id="UP001220961">
    <property type="component" value="Chromosome 6"/>
</dbReference>
<dbReference type="GO" id="GO:0032040">
    <property type="term" value="C:small-subunit processome"/>
    <property type="evidence" value="ECO:0007669"/>
    <property type="project" value="InterPro"/>
</dbReference>
<feature type="region of interest" description="Disordered" evidence="4">
    <location>
        <begin position="1"/>
        <end position="177"/>
    </location>
</feature>
<dbReference type="PANTHER" id="PTHR14150">
    <property type="entry name" value="U3 SMALL NUCLEOLAR RNA-ASSOCIATED PROTEIN 14"/>
    <property type="match status" value="1"/>
</dbReference>
<gene>
    <name evidence="5" type="ORF">MCAP1_002975</name>
</gene>
<dbReference type="EMBL" id="CP119913">
    <property type="protein sequence ID" value="WFD20723.1"/>
    <property type="molecule type" value="Genomic_DNA"/>
</dbReference>
<dbReference type="GO" id="GO:0006364">
    <property type="term" value="P:rRNA processing"/>
    <property type="evidence" value="ECO:0007669"/>
    <property type="project" value="InterPro"/>
</dbReference>
<feature type="compositionally biased region" description="Basic residues" evidence="4">
    <location>
        <begin position="400"/>
        <end position="413"/>
    </location>
</feature>
<reference evidence="5" key="1">
    <citation type="submission" date="2023-03" db="EMBL/GenBank/DDBJ databases">
        <title>Mating type loci evolution in Malassezia.</title>
        <authorList>
            <person name="Coelho M.A."/>
        </authorList>
    </citation>
    <scope>NUCLEOTIDE SEQUENCE</scope>
    <source>
        <strain evidence="5">CBS 10434</strain>
    </source>
</reference>
<feature type="compositionally biased region" description="Basic and acidic residues" evidence="4">
    <location>
        <begin position="614"/>
        <end position="627"/>
    </location>
</feature>
<evidence type="ECO:0000256" key="2">
    <source>
        <dbReference type="ARBA" id="ARBA00022553"/>
    </source>
</evidence>
<dbReference type="InterPro" id="IPR006709">
    <property type="entry name" value="SSU_processome_Utp14"/>
</dbReference>
<feature type="compositionally biased region" description="Polar residues" evidence="4">
    <location>
        <begin position="565"/>
        <end position="583"/>
    </location>
</feature>
<name>A0AAF0IXU2_9BASI</name>